<dbReference type="Proteomes" id="UP000529417">
    <property type="component" value="Unassembled WGS sequence"/>
</dbReference>
<accession>A0A7Z0I2M7</accession>
<dbReference type="EMBL" id="JACBXS010000076">
    <property type="protein sequence ID" value="NYS26793.1"/>
    <property type="molecule type" value="Genomic_DNA"/>
</dbReference>
<evidence type="ECO:0008006" key="3">
    <source>
        <dbReference type="Google" id="ProtNLM"/>
    </source>
</evidence>
<protein>
    <recommendedName>
        <fullName evidence="3">Sulfotransferase family protein</fullName>
    </recommendedName>
</protein>
<evidence type="ECO:0000313" key="2">
    <source>
        <dbReference type="Proteomes" id="UP000529417"/>
    </source>
</evidence>
<dbReference type="RefSeq" id="WP_179907585.1">
    <property type="nucleotide sequence ID" value="NZ_JACBXS010000076.1"/>
</dbReference>
<gene>
    <name evidence="1" type="ORF">HUK65_17645</name>
</gene>
<organism evidence="1 2">
    <name type="scientific">Rhabdonatronobacter sediminivivens</name>
    <dbReference type="NCBI Taxonomy" id="2743469"/>
    <lineage>
        <taxon>Bacteria</taxon>
        <taxon>Pseudomonadati</taxon>
        <taxon>Pseudomonadota</taxon>
        <taxon>Alphaproteobacteria</taxon>
        <taxon>Rhodobacterales</taxon>
        <taxon>Paracoccaceae</taxon>
        <taxon>Rhabdonatronobacter</taxon>
    </lineage>
</organism>
<comment type="caution">
    <text evidence="1">The sequence shown here is derived from an EMBL/GenBank/DDBJ whole genome shotgun (WGS) entry which is preliminary data.</text>
</comment>
<dbReference type="AlphaFoldDB" id="A0A7Z0I2M7"/>
<reference evidence="1 2" key="1">
    <citation type="journal article" date="2000" name="Arch. Microbiol.">
        <title>Rhodobaca bogoriensis gen. nov. and sp. nov., an alkaliphilic purple nonsulfur bacterium from African Rift Valley soda lakes.</title>
        <authorList>
            <person name="Milford A.D."/>
            <person name="Achenbach L.A."/>
            <person name="Jung D.O."/>
            <person name="Madigan M.T."/>
        </authorList>
    </citation>
    <scope>NUCLEOTIDE SEQUENCE [LARGE SCALE GENOMIC DNA]</scope>
    <source>
        <strain evidence="1 2">2376</strain>
    </source>
</reference>
<keyword evidence="2" id="KW-1185">Reference proteome</keyword>
<sequence>MRISLHLGAHKTASTYLQGILSRNAGRLGRRGHACFGPDRLRADLRLPSLGPGRRLQGAGFAPLAAALAQEAAAGRALLLSEENLIGTTRPGSIGRGAQLYPLAGDRLDRLLRGLQVQEAQLYLAVRSPLPFLVSAFGQQLMAGKLTDFDSYCAGVDPLALRWSELVARLVAVPRVAGITLWRHEDHAAVLPDVLARMFGPQTAATLRLPDRATHAGPSARAIDAAMATLRADPGAAPRKVMRQAMKRWPKSADHPGPMPFDAATLAGATAAYGADLAGLVGVQGVTVLDPAARQPASSVAVFTLH</sequence>
<evidence type="ECO:0000313" key="1">
    <source>
        <dbReference type="EMBL" id="NYS26793.1"/>
    </source>
</evidence>
<proteinExistence type="predicted"/>
<name>A0A7Z0I2M7_9RHOB</name>